<dbReference type="EMBL" id="JAAGVY010000045">
    <property type="protein sequence ID" value="NEN25248.1"/>
    <property type="molecule type" value="Genomic_DNA"/>
</dbReference>
<dbReference type="GO" id="GO:0033013">
    <property type="term" value="P:tetrapyrrole metabolic process"/>
    <property type="evidence" value="ECO:0007669"/>
    <property type="project" value="UniProtKB-ARBA"/>
</dbReference>
<dbReference type="PANTHER" id="PTHR10057:SF0">
    <property type="entry name" value="TRANSLOCATOR PROTEIN"/>
    <property type="match status" value="1"/>
</dbReference>
<sequence length="158" mass="18554">MKKDRVKNLLSAIGISLMFAVIGGLLTGDALENWFAEINQPWFSLPLWGWYIVGGLYYFMVIIILFRLFNASKNSDKSTLIWLTIGMIAGNEFWNFLFFGLESTLLAFFGLIPFTILVLVLYIRLLKFQKITAWILFPYLIWLVYDILWTYNLWIMNK</sequence>
<dbReference type="InterPro" id="IPR004307">
    <property type="entry name" value="TspO_MBR"/>
</dbReference>
<reference evidence="7 8" key="1">
    <citation type="submission" date="2020-02" db="EMBL/GenBank/DDBJ databases">
        <title>Out from the shadows clarifying the taxonomy of the family Cryomorphaceae and related taxa by utilizing the GTDB taxonomic framework.</title>
        <authorList>
            <person name="Bowman J.P."/>
        </authorList>
    </citation>
    <scope>NUCLEOTIDE SEQUENCE [LARGE SCALE GENOMIC DNA]</scope>
    <source>
        <strain evidence="7 8">QSSC 1-22</strain>
    </source>
</reference>
<comment type="subcellular location">
    <subcellularLocation>
        <location evidence="1">Membrane</location>
        <topology evidence="1">Multi-pass membrane protein</topology>
    </subcellularLocation>
</comment>
<feature type="transmembrane region" description="Helical" evidence="6">
    <location>
        <begin position="80"/>
        <end position="99"/>
    </location>
</feature>
<comment type="caution">
    <text evidence="7">The sequence shown here is derived from an EMBL/GenBank/DDBJ whole genome shotgun (WGS) entry which is preliminary data.</text>
</comment>
<keyword evidence="4 6" id="KW-1133">Transmembrane helix</keyword>
<dbReference type="RefSeq" id="WP_163286704.1">
    <property type="nucleotide sequence ID" value="NZ_JAAGVY010000045.1"/>
</dbReference>
<feature type="transmembrane region" description="Helical" evidence="6">
    <location>
        <begin position="48"/>
        <end position="68"/>
    </location>
</feature>
<dbReference type="Gene3D" id="1.20.1260.100">
    <property type="entry name" value="TspO/MBR protein"/>
    <property type="match status" value="1"/>
</dbReference>
<dbReference type="Proteomes" id="UP000486602">
    <property type="component" value="Unassembled WGS sequence"/>
</dbReference>
<name>A0A7K3WUN6_9FLAO</name>
<dbReference type="PANTHER" id="PTHR10057">
    <property type="entry name" value="PERIPHERAL-TYPE BENZODIAZEPINE RECEPTOR"/>
    <property type="match status" value="1"/>
</dbReference>
<dbReference type="CDD" id="cd15904">
    <property type="entry name" value="TSPO_MBR"/>
    <property type="match status" value="1"/>
</dbReference>
<proteinExistence type="inferred from homology"/>
<feature type="transmembrane region" description="Helical" evidence="6">
    <location>
        <begin position="135"/>
        <end position="155"/>
    </location>
</feature>
<evidence type="ECO:0000313" key="7">
    <source>
        <dbReference type="EMBL" id="NEN25248.1"/>
    </source>
</evidence>
<dbReference type="Pfam" id="PF03073">
    <property type="entry name" value="TspO_MBR"/>
    <property type="match status" value="1"/>
</dbReference>
<dbReference type="AlphaFoldDB" id="A0A7K3WUN6"/>
<keyword evidence="3 6" id="KW-0812">Transmembrane</keyword>
<evidence type="ECO:0000256" key="4">
    <source>
        <dbReference type="ARBA" id="ARBA00022989"/>
    </source>
</evidence>
<feature type="transmembrane region" description="Helical" evidence="6">
    <location>
        <begin position="9"/>
        <end position="28"/>
    </location>
</feature>
<accession>A0A7K3WUN6</accession>
<evidence type="ECO:0000256" key="3">
    <source>
        <dbReference type="ARBA" id="ARBA00022692"/>
    </source>
</evidence>
<evidence type="ECO:0000256" key="2">
    <source>
        <dbReference type="ARBA" id="ARBA00007524"/>
    </source>
</evidence>
<evidence type="ECO:0000256" key="6">
    <source>
        <dbReference type="SAM" id="Phobius"/>
    </source>
</evidence>
<keyword evidence="8" id="KW-1185">Reference proteome</keyword>
<dbReference type="InterPro" id="IPR038330">
    <property type="entry name" value="TspO/MBR-related_sf"/>
</dbReference>
<organism evidence="7 8">
    <name type="scientific">Cryomorpha ignava</name>
    <dbReference type="NCBI Taxonomy" id="101383"/>
    <lineage>
        <taxon>Bacteria</taxon>
        <taxon>Pseudomonadati</taxon>
        <taxon>Bacteroidota</taxon>
        <taxon>Flavobacteriia</taxon>
        <taxon>Flavobacteriales</taxon>
        <taxon>Cryomorphaceae</taxon>
        <taxon>Cryomorpha</taxon>
    </lineage>
</organism>
<evidence type="ECO:0000256" key="5">
    <source>
        <dbReference type="ARBA" id="ARBA00023136"/>
    </source>
</evidence>
<keyword evidence="5 6" id="KW-0472">Membrane</keyword>
<comment type="similarity">
    <text evidence="2">Belongs to the TspO/BZRP family.</text>
</comment>
<evidence type="ECO:0000256" key="1">
    <source>
        <dbReference type="ARBA" id="ARBA00004141"/>
    </source>
</evidence>
<evidence type="ECO:0000313" key="8">
    <source>
        <dbReference type="Proteomes" id="UP000486602"/>
    </source>
</evidence>
<gene>
    <name evidence="7" type="ORF">G3O08_17260</name>
</gene>
<protein>
    <submittedName>
        <fullName evidence="7">Tryptophan-rich sensory protein</fullName>
    </submittedName>
</protein>
<dbReference type="GO" id="GO:0016020">
    <property type="term" value="C:membrane"/>
    <property type="evidence" value="ECO:0007669"/>
    <property type="project" value="UniProtKB-SubCell"/>
</dbReference>
<feature type="transmembrane region" description="Helical" evidence="6">
    <location>
        <begin position="105"/>
        <end position="123"/>
    </location>
</feature>